<dbReference type="Pfam" id="PF00335">
    <property type="entry name" value="Tetraspanin"/>
    <property type="match status" value="1"/>
</dbReference>
<accession>A0A8J2RUP5</accession>
<dbReference type="EMBL" id="CAKKLH010000112">
    <property type="protein sequence ID" value="CAH0103371.1"/>
    <property type="molecule type" value="Genomic_DNA"/>
</dbReference>
<dbReference type="PANTHER" id="PTHR19282">
    <property type="entry name" value="TETRASPANIN"/>
    <property type="match status" value="1"/>
</dbReference>
<dbReference type="OrthoDB" id="438211at2759"/>
<evidence type="ECO:0000256" key="6">
    <source>
        <dbReference type="SAM" id="Phobius"/>
    </source>
</evidence>
<comment type="subcellular location">
    <subcellularLocation>
        <location evidence="1">Membrane</location>
        <topology evidence="1">Multi-pass membrane protein</topology>
    </subcellularLocation>
</comment>
<feature type="transmembrane region" description="Helical" evidence="6">
    <location>
        <begin position="88"/>
        <end position="112"/>
    </location>
</feature>
<dbReference type="AlphaFoldDB" id="A0A8J2RUP5"/>
<evidence type="ECO:0000256" key="4">
    <source>
        <dbReference type="ARBA" id="ARBA00022989"/>
    </source>
</evidence>
<reference evidence="7" key="1">
    <citation type="submission" date="2021-11" db="EMBL/GenBank/DDBJ databases">
        <authorList>
            <person name="Schell T."/>
        </authorList>
    </citation>
    <scope>NUCLEOTIDE SEQUENCE</scope>
    <source>
        <strain evidence="7">M5</strain>
    </source>
</reference>
<evidence type="ECO:0008006" key="9">
    <source>
        <dbReference type="Google" id="ProtNLM"/>
    </source>
</evidence>
<evidence type="ECO:0000256" key="2">
    <source>
        <dbReference type="ARBA" id="ARBA00006840"/>
    </source>
</evidence>
<name>A0A8J2RUP5_9CRUS</name>
<evidence type="ECO:0000313" key="7">
    <source>
        <dbReference type="EMBL" id="CAH0103371.1"/>
    </source>
</evidence>
<keyword evidence="8" id="KW-1185">Reference proteome</keyword>
<dbReference type="PANTHER" id="PTHR19282:SF527">
    <property type="entry name" value="TETRASPANIN"/>
    <property type="match status" value="1"/>
</dbReference>
<keyword evidence="5 6" id="KW-0472">Membrane</keyword>
<dbReference type="InterPro" id="IPR000301">
    <property type="entry name" value="Tetraspanin_animals"/>
</dbReference>
<dbReference type="Proteomes" id="UP000789390">
    <property type="component" value="Unassembled WGS sequence"/>
</dbReference>
<evidence type="ECO:0000256" key="3">
    <source>
        <dbReference type="ARBA" id="ARBA00022692"/>
    </source>
</evidence>
<organism evidence="7 8">
    <name type="scientific">Daphnia galeata</name>
    <dbReference type="NCBI Taxonomy" id="27404"/>
    <lineage>
        <taxon>Eukaryota</taxon>
        <taxon>Metazoa</taxon>
        <taxon>Ecdysozoa</taxon>
        <taxon>Arthropoda</taxon>
        <taxon>Crustacea</taxon>
        <taxon>Branchiopoda</taxon>
        <taxon>Diplostraca</taxon>
        <taxon>Cladocera</taxon>
        <taxon>Anomopoda</taxon>
        <taxon>Daphniidae</taxon>
        <taxon>Daphnia</taxon>
    </lineage>
</organism>
<feature type="transmembrane region" description="Helical" evidence="6">
    <location>
        <begin position="230"/>
        <end position="255"/>
    </location>
</feature>
<protein>
    <recommendedName>
        <fullName evidence="9">Tetraspanin</fullName>
    </recommendedName>
</protein>
<feature type="transmembrane region" description="Helical" evidence="6">
    <location>
        <begin position="58"/>
        <end position="81"/>
    </location>
</feature>
<comment type="caution">
    <text evidence="7">The sequence shown here is derived from an EMBL/GenBank/DDBJ whole genome shotgun (WGS) entry which is preliminary data.</text>
</comment>
<evidence type="ECO:0000313" key="8">
    <source>
        <dbReference type="Proteomes" id="UP000789390"/>
    </source>
</evidence>
<keyword evidence="3 6" id="KW-0812">Transmembrane</keyword>
<dbReference type="GO" id="GO:0005886">
    <property type="term" value="C:plasma membrane"/>
    <property type="evidence" value="ECO:0007669"/>
    <property type="project" value="TreeGrafter"/>
</dbReference>
<evidence type="ECO:0000256" key="1">
    <source>
        <dbReference type="ARBA" id="ARBA00004141"/>
    </source>
</evidence>
<dbReference type="PRINTS" id="PR00259">
    <property type="entry name" value="TMFOUR"/>
</dbReference>
<proteinExistence type="inferred from homology"/>
<sequence length="259" mass="27941">MGHGAEMNGCGKCLKYLMFTFNLLSLVGGIVVMAVGIWTCVDHAYMEQLLGTNLYMSAAYILIATGVVVILISFLGCLGAVKEIKCMLLTYFIVMFGIFVTMLVGGILGYAFRSNVAVSMRTRMYSSLGEYGITRVLRCCGVEGFDGYRIWRTENRNFNSNSQVPLSCCQKIWTSGPIGSTGLVNSGLLNTGQMDMAGQSYMPCQGSPNSNTAYLTGCYDKGLEAVKDQAAIVGGVGIGIAFVTLMGMIFSMALFNMIK</sequence>
<feature type="transmembrane region" description="Helical" evidence="6">
    <location>
        <begin position="16"/>
        <end position="38"/>
    </location>
</feature>
<dbReference type="PROSITE" id="PS00421">
    <property type="entry name" value="TM4_1"/>
    <property type="match status" value="1"/>
</dbReference>
<dbReference type="InterPro" id="IPR018503">
    <property type="entry name" value="Tetraspanin_CS"/>
</dbReference>
<evidence type="ECO:0000256" key="5">
    <source>
        <dbReference type="ARBA" id="ARBA00023136"/>
    </source>
</evidence>
<keyword evidence="4 6" id="KW-1133">Transmembrane helix</keyword>
<dbReference type="PIRSF" id="PIRSF002419">
    <property type="entry name" value="Tetraspanin"/>
    <property type="match status" value="1"/>
</dbReference>
<gene>
    <name evidence="7" type="ORF">DGAL_LOCUS5944</name>
</gene>
<dbReference type="InterPro" id="IPR018499">
    <property type="entry name" value="Tetraspanin/Peripherin"/>
</dbReference>
<comment type="similarity">
    <text evidence="2">Belongs to the tetraspanin (TM4SF) family.</text>
</comment>